<keyword evidence="3" id="KW-1185">Reference proteome</keyword>
<feature type="transmembrane region" description="Helical" evidence="1">
    <location>
        <begin position="9"/>
        <end position="27"/>
    </location>
</feature>
<dbReference type="Proteomes" id="UP000321662">
    <property type="component" value="Unassembled WGS sequence"/>
</dbReference>
<dbReference type="EMBL" id="BJUY01000002">
    <property type="protein sequence ID" value="GEK90610.1"/>
    <property type="molecule type" value="Genomic_DNA"/>
</dbReference>
<keyword evidence="1" id="KW-0812">Transmembrane</keyword>
<evidence type="ECO:0000313" key="3">
    <source>
        <dbReference type="Proteomes" id="UP000321662"/>
    </source>
</evidence>
<protein>
    <submittedName>
        <fullName evidence="2">Uncharacterized protein</fullName>
    </submittedName>
</protein>
<reference evidence="2 3" key="1">
    <citation type="submission" date="2019-07" db="EMBL/GenBank/DDBJ databases">
        <title>Whole genome shotgun sequence of Alkalibacterium kapii NBRC 103247.</title>
        <authorList>
            <person name="Hosoyama A."/>
            <person name="Uohara A."/>
            <person name="Ohji S."/>
            <person name="Ichikawa N."/>
        </authorList>
    </citation>
    <scope>NUCLEOTIDE SEQUENCE [LARGE SCALE GENOMIC DNA]</scope>
    <source>
        <strain evidence="2 3">NBRC 103247</strain>
    </source>
</reference>
<sequence>MTVKWNRESFLITLTLVAILFGLFYYGNQYFVTPVKEEADTLSVLVSNQKSVLSAYPPEETLYDEYESEYATTEIYLPVNDDSEKAMVTLEELADKAKVDILTIARLTDQETVEGVPDNFVKNSYHAEVTSKSSENLRNLIERLMKEERTWNITSFSYEKNSEADYSGNFTFELFYYTDMYE</sequence>
<dbReference type="OrthoDB" id="2164999at2"/>
<name>A0A511AQY2_9LACT</name>
<organism evidence="2 3">
    <name type="scientific">Alkalibacterium kapii</name>
    <dbReference type="NCBI Taxonomy" id="426704"/>
    <lineage>
        <taxon>Bacteria</taxon>
        <taxon>Bacillati</taxon>
        <taxon>Bacillota</taxon>
        <taxon>Bacilli</taxon>
        <taxon>Lactobacillales</taxon>
        <taxon>Carnobacteriaceae</taxon>
        <taxon>Alkalibacterium</taxon>
    </lineage>
</organism>
<proteinExistence type="predicted"/>
<dbReference type="AlphaFoldDB" id="A0A511AQY2"/>
<keyword evidence="1" id="KW-0472">Membrane</keyword>
<accession>A0A511AQY2</accession>
<dbReference type="RefSeq" id="WP_146922962.1">
    <property type="nucleotide sequence ID" value="NZ_BJUY01000002.1"/>
</dbReference>
<evidence type="ECO:0000256" key="1">
    <source>
        <dbReference type="SAM" id="Phobius"/>
    </source>
</evidence>
<gene>
    <name evidence="2" type="ORF">AKA01nite_02320</name>
</gene>
<keyword evidence="1" id="KW-1133">Transmembrane helix</keyword>
<evidence type="ECO:0000313" key="2">
    <source>
        <dbReference type="EMBL" id="GEK90610.1"/>
    </source>
</evidence>
<comment type="caution">
    <text evidence="2">The sequence shown here is derived from an EMBL/GenBank/DDBJ whole genome shotgun (WGS) entry which is preliminary data.</text>
</comment>